<dbReference type="EMBL" id="VDFP01000190">
    <property type="protein sequence ID" value="MQS77329.1"/>
    <property type="molecule type" value="Genomic_DNA"/>
</dbReference>
<dbReference type="AlphaFoldDB" id="A0A5P0ZTE9"/>
<dbReference type="InterPro" id="IPR010022">
    <property type="entry name" value="XkdX"/>
</dbReference>
<evidence type="ECO:0000313" key="1">
    <source>
        <dbReference type="EMBL" id="MQS77329.1"/>
    </source>
</evidence>
<comment type="caution">
    <text evidence="1">The sequence shown here is derived from an EMBL/GenBank/DDBJ whole genome shotgun (WGS) entry which is preliminary data.</text>
</comment>
<protein>
    <submittedName>
        <fullName evidence="1">XkdX family protein</fullName>
    </submittedName>
</protein>
<proteinExistence type="predicted"/>
<dbReference type="RefSeq" id="WP_153387154.1">
    <property type="nucleotide sequence ID" value="NZ_VDFP01000190.1"/>
</dbReference>
<dbReference type="Pfam" id="PF09693">
    <property type="entry name" value="Phage_XkdX"/>
    <property type="match status" value="1"/>
</dbReference>
<gene>
    <name evidence="1" type="ORF">FHL06_13520</name>
</gene>
<evidence type="ECO:0000313" key="2">
    <source>
        <dbReference type="Proteomes" id="UP000414364"/>
    </source>
</evidence>
<organism evidence="1 2">
    <name type="scientific">Companilactobacillus halodurans</name>
    <dbReference type="NCBI Taxonomy" id="2584183"/>
    <lineage>
        <taxon>Bacteria</taxon>
        <taxon>Bacillati</taxon>
        <taxon>Bacillota</taxon>
        <taxon>Bacilli</taxon>
        <taxon>Lactobacillales</taxon>
        <taxon>Lactobacillaceae</taxon>
        <taxon>Companilactobacillus</taxon>
    </lineage>
</organism>
<dbReference type="Proteomes" id="UP000414364">
    <property type="component" value="Unassembled WGS sequence"/>
</dbReference>
<accession>A0A5P0ZTE9</accession>
<sequence length="47" mass="5346">MIFLLKVQLSWGTRTKDNIKSLVKNKNITADDYKQIVGEDYTEEGAA</sequence>
<name>A0A5P0ZTE9_9LACO</name>
<reference evidence="1 2" key="1">
    <citation type="journal article" date="2019" name="Syst. Appl. Microbiol.">
        <title>Polyphasic characterization of two novel Lactobacillus spp. isolated from blown salami packages: Description of Lactobacillus halodurans sp. nov. and Lactobacillus salsicarnum sp. nov.</title>
        <authorList>
            <person name="Schuster J.A."/>
            <person name="Klingl A."/>
            <person name="Vogel R.F."/>
            <person name="Ehrmann M.A."/>
        </authorList>
    </citation>
    <scope>NUCLEOTIDE SEQUENCE [LARGE SCALE GENOMIC DNA]</scope>
    <source>
        <strain evidence="1 2">TMW 1.2172</strain>
    </source>
</reference>